<dbReference type="CDD" id="cd14035">
    <property type="entry name" value="PK_MADML"/>
    <property type="match status" value="1"/>
</dbReference>
<evidence type="ECO:0000259" key="8">
    <source>
        <dbReference type="PROSITE" id="PS50011"/>
    </source>
</evidence>
<evidence type="ECO:0000256" key="3">
    <source>
        <dbReference type="ARBA" id="ARBA00022553"/>
    </source>
</evidence>
<dbReference type="FunCoup" id="A0A5F4VWM4">
    <property type="interactions" value="1251"/>
</dbReference>
<dbReference type="Ensembl" id="ENSCJAT00000112038.2">
    <property type="protein sequence ID" value="ENSCJAP00000069384.2"/>
    <property type="gene ID" value="ENSCJAG00000021482.5"/>
</dbReference>
<evidence type="ECO:0000313" key="9">
    <source>
        <dbReference type="Ensembl" id="ENSCJAP00000069384.2"/>
    </source>
</evidence>
<feature type="domain" description="Protein kinase" evidence="8">
    <location>
        <begin position="36"/>
        <end position="304"/>
    </location>
</feature>
<dbReference type="AlphaFoldDB" id="A0A5F4VWM4"/>
<keyword evidence="3" id="KW-0597">Phosphoprotein</keyword>
<evidence type="ECO:0000313" key="10">
    <source>
        <dbReference type="Proteomes" id="UP000008225"/>
    </source>
</evidence>
<reference evidence="9" key="1">
    <citation type="submission" date="2009-03" db="EMBL/GenBank/DDBJ databases">
        <authorList>
            <person name="Warren W."/>
            <person name="Ye L."/>
            <person name="Minx P."/>
            <person name="Worley K."/>
            <person name="Gibbs R."/>
            <person name="Wilson R.K."/>
        </authorList>
    </citation>
    <scope>NUCLEOTIDE SEQUENCE [LARGE SCALE GENOMIC DNA]</scope>
</reference>
<dbReference type="GO" id="GO:0043524">
    <property type="term" value="P:negative regulation of neuron apoptotic process"/>
    <property type="evidence" value="ECO:0007669"/>
    <property type="project" value="Ensembl"/>
</dbReference>
<dbReference type="InParanoid" id="A0A5F4VWM4"/>
<reference evidence="9" key="2">
    <citation type="submission" date="2025-08" db="UniProtKB">
        <authorList>
            <consortium name="Ensembl"/>
        </authorList>
    </citation>
    <scope>IDENTIFICATION</scope>
</reference>
<dbReference type="GeneTree" id="ENSGT00940000160430"/>
<dbReference type="GO" id="GO:0016242">
    <property type="term" value="P:negative regulation of macroautophagy"/>
    <property type="evidence" value="ECO:0007669"/>
    <property type="project" value="Ensembl"/>
</dbReference>
<comment type="subcellular location">
    <subcellularLocation>
        <location evidence="1">Cytoplasm</location>
    </subcellularLocation>
</comment>
<dbReference type="InterPro" id="IPR042697">
    <property type="entry name" value="NRBP2_PK"/>
</dbReference>
<comment type="function">
    <text evidence="5">May regulate apoptosis of neural progenitor cells during their differentiation.</text>
</comment>
<sequence length="532" mass="60800">MAAPEPAPRRAREREREDESEDESDILEESPCGRWQKRREQVNQGNMPGLQSTFLAMDTEEGVEVVWNELHFGDRKAFAAHEEKIQTVFEQLVLVDHPNIVKLHKYWLDASEAGARVIFITEYVSSGSLKQFLKKTKKNHKAMNARAWKRWCTQILSALSFLHACSPPIIHGNLTSDTIFIQHNGLIKIGSVWHRIFSNALPDDLRSPIRAEREELRNLHFFPPEYGEVADGTAVDIFSFGMCALEMAVLEIQANGDTRVTEEAIARARHSLSDPNMREFILCCLARDPARRPSAHSLLFHRVLFEVHSLKLLAAHCFIQHQYLMPENVVEEKTKAMDLHAVLAELPRPRRPPLQWRYSEVSFMELDKFLEDVRNGIYPLMNFAATRPLGLPRVLAPPPEEVQKAKTPTPEPFDSETRKVIQMQCNLERSEDKARWHLTLLLVMEDRLHRQLTYDLLPTDSAQDLAAELVHYGFLHEGDRMKLATFLESTFLKYRQATLGRAQHCQAALYCVPGSTKAQLCPGVTSLALHPP</sequence>
<dbReference type="SUPFAM" id="SSF56112">
    <property type="entry name" value="Protein kinase-like (PK-like)"/>
    <property type="match status" value="1"/>
</dbReference>
<dbReference type="Gene3D" id="1.10.510.10">
    <property type="entry name" value="Transferase(Phosphotransferase) domain 1"/>
    <property type="match status" value="1"/>
</dbReference>
<feature type="region of interest" description="Disordered" evidence="7">
    <location>
        <begin position="1"/>
        <end position="43"/>
    </location>
</feature>
<feature type="compositionally biased region" description="Acidic residues" evidence="7">
    <location>
        <begin position="18"/>
        <end position="28"/>
    </location>
</feature>
<reference evidence="9" key="3">
    <citation type="submission" date="2025-09" db="UniProtKB">
        <authorList>
            <consortium name="Ensembl"/>
        </authorList>
    </citation>
    <scope>IDENTIFICATION</scope>
</reference>
<evidence type="ECO:0000256" key="4">
    <source>
        <dbReference type="ARBA" id="ARBA00022902"/>
    </source>
</evidence>
<dbReference type="GO" id="GO:0030182">
    <property type="term" value="P:neuron differentiation"/>
    <property type="evidence" value="ECO:0007669"/>
    <property type="project" value="Ensembl"/>
</dbReference>
<keyword evidence="4" id="KW-0524">Neurogenesis</keyword>
<keyword evidence="2" id="KW-0963">Cytoplasm</keyword>
<dbReference type="PROSITE" id="PS50011">
    <property type="entry name" value="PROTEIN_KINASE_DOM"/>
    <property type="match status" value="1"/>
</dbReference>
<keyword evidence="10" id="KW-1185">Reference proteome</keyword>
<dbReference type="Proteomes" id="UP000008225">
    <property type="component" value="Chromosome 16"/>
</dbReference>
<feature type="compositionally biased region" description="Basic and acidic residues" evidence="7">
    <location>
        <begin position="7"/>
        <end position="17"/>
    </location>
</feature>
<evidence type="ECO:0000256" key="7">
    <source>
        <dbReference type="SAM" id="MobiDB-lite"/>
    </source>
</evidence>
<evidence type="ECO:0000256" key="2">
    <source>
        <dbReference type="ARBA" id="ARBA00022490"/>
    </source>
</evidence>
<dbReference type="Gene3D" id="3.30.200.20">
    <property type="entry name" value="Phosphorylase Kinase, domain 1"/>
    <property type="match status" value="1"/>
</dbReference>
<organism evidence="9 10">
    <name type="scientific">Callithrix jacchus</name>
    <name type="common">White-tufted-ear marmoset</name>
    <name type="synonym">Simia Jacchus</name>
    <dbReference type="NCBI Taxonomy" id="9483"/>
    <lineage>
        <taxon>Eukaryota</taxon>
        <taxon>Metazoa</taxon>
        <taxon>Chordata</taxon>
        <taxon>Craniata</taxon>
        <taxon>Vertebrata</taxon>
        <taxon>Euteleostomi</taxon>
        <taxon>Mammalia</taxon>
        <taxon>Eutheria</taxon>
        <taxon>Euarchontoglires</taxon>
        <taxon>Primates</taxon>
        <taxon>Haplorrhini</taxon>
        <taxon>Platyrrhini</taxon>
        <taxon>Cebidae</taxon>
        <taxon>Callitrichinae</taxon>
        <taxon>Callithrix</taxon>
        <taxon>Callithrix</taxon>
    </lineage>
</organism>
<dbReference type="GO" id="GO:0005524">
    <property type="term" value="F:ATP binding"/>
    <property type="evidence" value="ECO:0007669"/>
    <property type="project" value="InterPro"/>
</dbReference>
<dbReference type="FunFam" id="3.30.200.20:FF:000098">
    <property type="entry name" value="Nuclear receptor-binding protein 1"/>
    <property type="match status" value="1"/>
</dbReference>
<dbReference type="Bgee" id="ENSCJAG00000021482">
    <property type="expression patterns" value="Expressed in cerebellum and 6 other cell types or tissues"/>
</dbReference>
<accession>A0A5F4VWM4</accession>
<proteinExistence type="predicted"/>
<gene>
    <name evidence="9" type="primary">NRBP2</name>
</gene>
<evidence type="ECO:0000256" key="6">
    <source>
        <dbReference type="ARBA" id="ARBA00067126"/>
    </source>
</evidence>
<dbReference type="GO" id="GO:0005737">
    <property type="term" value="C:cytoplasm"/>
    <property type="evidence" value="ECO:0007669"/>
    <property type="project" value="UniProtKB-SubCell"/>
</dbReference>
<evidence type="ECO:0000256" key="1">
    <source>
        <dbReference type="ARBA" id="ARBA00004496"/>
    </source>
</evidence>
<name>A0A5F4VWM4_CALJA</name>
<dbReference type="GO" id="GO:0004672">
    <property type="term" value="F:protein kinase activity"/>
    <property type="evidence" value="ECO:0007669"/>
    <property type="project" value="InterPro"/>
</dbReference>
<dbReference type="Pfam" id="PF00069">
    <property type="entry name" value="Pkinase"/>
    <property type="match status" value="1"/>
</dbReference>
<protein>
    <recommendedName>
        <fullName evidence="6">Nuclear receptor-binding protein 2</fullName>
    </recommendedName>
</protein>
<dbReference type="InterPro" id="IPR000719">
    <property type="entry name" value="Prot_kinase_dom"/>
</dbReference>
<dbReference type="STRING" id="9483.ENSCJAP00000069384"/>
<dbReference type="PANTHER" id="PTHR13902">
    <property type="entry name" value="SERINE/THREONINE-PROTEIN KINASE WNK WITH NO LYSINE -RELATED"/>
    <property type="match status" value="1"/>
</dbReference>
<evidence type="ECO:0000256" key="5">
    <source>
        <dbReference type="ARBA" id="ARBA00055098"/>
    </source>
</evidence>
<dbReference type="InterPro" id="IPR050588">
    <property type="entry name" value="WNK_Ser-Thr_kinase"/>
</dbReference>
<dbReference type="FunFam" id="1.10.510.10:FF:000266">
    <property type="entry name" value="nuclear receptor-binding protein 2"/>
    <property type="match status" value="1"/>
</dbReference>
<dbReference type="InterPro" id="IPR011009">
    <property type="entry name" value="Kinase-like_dom_sf"/>
</dbReference>